<dbReference type="GO" id="GO:0016020">
    <property type="term" value="C:membrane"/>
    <property type="evidence" value="ECO:0007669"/>
    <property type="project" value="UniProtKB-SubCell"/>
</dbReference>
<evidence type="ECO:0000256" key="1">
    <source>
        <dbReference type="ARBA" id="ARBA00004141"/>
    </source>
</evidence>
<feature type="transmembrane region" description="Helical" evidence="8">
    <location>
        <begin position="12"/>
        <end position="31"/>
    </location>
</feature>
<keyword evidence="5 8" id="KW-1133">Transmembrane helix</keyword>
<gene>
    <name evidence="10" type="ORF">Fot_52193</name>
</gene>
<dbReference type="GO" id="GO:0045492">
    <property type="term" value="P:xylan biosynthetic process"/>
    <property type="evidence" value="ECO:0007669"/>
    <property type="project" value="UniProtKB-ARBA"/>
</dbReference>
<dbReference type="EMBL" id="JBFOLJ010000018">
    <property type="protein sequence ID" value="KAL2464237.1"/>
    <property type="molecule type" value="Genomic_DNA"/>
</dbReference>
<dbReference type="PANTHER" id="PTHR13533:SF48">
    <property type="entry name" value="PROTEIN REDUCED WALL ACETYLATION 2"/>
    <property type="match status" value="1"/>
</dbReference>
<evidence type="ECO:0000256" key="5">
    <source>
        <dbReference type="ARBA" id="ARBA00022989"/>
    </source>
</evidence>
<sequence>MVIYGPLTPGQVSFFLGIMPICVAWIYSEYLENRKKSSSSKPGRNSDVNLVDLGEETVKEDDRAVLLEGGALQSASPRVRNSSVTSHIVRFLTLDESFLLENRLTLRAISEFGALLIYFYICDRTNLLGESKKSHNRDLFWFLYFLLIIVSAITSFKIHNDKSPFSGKMIIVFE</sequence>
<evidence type="ECO:0000256" key="6">
    <source>
        <dbReference type="ARBA" id="ARBA00023136"/>
    </source>
</evidence>
<evidence type="ECO:0000259" key="9">
    <source>
        <dbReference type="Pfam" id="PF07779"/>
    </source>
</evidence>
<evidence type="ECO:0000256" key="2">
    <source>
        <dbReference type="ARBA" id="ARBA00010666"/>
    </source>
</evidence>
<accession>A0ABD1PK12</accession>
<keyword evidence="4 8" id="KW-0812">Transmembrane</keyword>
<evidence type="ECO:0000256" key="3">
    <source>
        <dbReference type="ARBA" id="ARBA00022679"/>
    </source>
</evidence>
<dbReference type="AlphaFoldDB" id="A0ABD1PK12"/>
<dbReference type="PANTHER" id="PTHR13533">
    <property type="entry name" value="N-ACETYLNEURAMINATE 9-O-ACETYLTRANSFERASE"/>
    <property type="match status" value="1"/>
</dbReference>
<dbReference type="Proteomes" id="UP001604277">
    <property type="component" value="Unassembled WGS sequence"/>
</dbReference>
<organism evidence="10 11">
    <name type="scientific">Forsythia ovata</name>
    <dbReference type="NCBI Taxonomy" id="205694"/>
    <lineage>
        <taxon>Eukaryota</taxon>
        <taxon>Viridiplantae</taxon>
        <taxon>Streptophyta</taxon>
        <taxon>Embryophyta</taxon>
        <taxon>Tracheophyta</taxon>
        <taxon>Spermatophyta</taxon>
        <taxon>Magnoliopsida</taxon>
        <taxon>eudicotyledons</taxon>
        <taxon>Gunneridae</taxon>
        <taxon>Pentapetalae</taxon>
        <taxon>asterids</taxon>
        <taxon>lamiids</taxon>
        <taxon>Lamiales</taxon>
        <taxon>Oleaceae</taxon>
        <taxon>Forsythieae</taxon>
        <taxon>Forsythia</taxon>
    </lineage>
</organism>
<reference evidence="11" key="1">
    <citation type="submission" date="2024-07" db="EMBL/GenBank/DDBJ databases">
        <title>Two chromosome-level genome assemblies of Korean endemic species Abeliophyllum distichum and Forsythia ovata (Oleaceae).</title>
        <authorList>
            <person name="Jang H."/>
        </authorList>
    </citation>
    <scope>NUCLEOTIDE SEQUENCE [LARGE SCALE GENOMIC DNA]</scope>
</reference>
<feature type="transmembrane region" description="Helical" evidence="8">
    <location>
        <begin position="141"/>
        <end position="159"/>
    </location>
</feature>
<evidence type="ECO:0000256" key="8">
    <source>
        <dbReference type="SAM" id="Phobius"/>
    </source>
</evidence>
<dbReference type="GO" id="GO:0005794">
    <property type="term" value="C:Golgi apparatus"/>
    <property type="evidence" value="ECO:0007669"/>
    <property type="project" value="UniProtKB-ARBA"/>
</dbReference>
<keyword evidence="7" id="KW-0325">Glycoprotein</keyword>
<name>A0ABD1PK12_9LAMI</name>
<comment type="caution">
    <text evidence="10">The sequence shown here is derived from an EMBL/GenBank/DDBJ whole genome shotgun (WGS) entry which is preliminary data.</text>
</comment>
<comment type="subcellular location">
    <subcellularLocation>
        <location evidence="1">Membrane</location>
        <topology evidence="1">Multi-pass membrane protein</topology>
    </subcellularLocation>
</comment>
<feature type="domain" description="Cas1p 10 TM acyl transferase" evidence="9">
    <location>
        <begin position="103"/>
        <end position="154"/>
    </location>
</feature>
<proteinExistence type="inferred from homology"/>
<comment type="similarity">
    <text evidence="2">Belongs to the PC-esterase family. CASD1 subfamily.</text>
</comment>
<evidence type="ECO:0000256" key="4">
    <source>
        <dbReference type="ARBA" id="ARBA00022692"/>
    </source>
</evidence>
<evidence type="ECO:0000313" key="10">
    <source>
        <dbReference type="EMBL" id="KAL2464237.1"/>
    </source>
</evidence>
<evidence type="ECO:0000256" key="7">
    <source>
        <dbReference type="ARBA" id="ARBA00023180"/>
    </source>
</evidence>
<evidence type="ECO:0000313" key="11">
    <source>
        <dbReference type="Proteomes" id="UP001604277"/>
    </source>
</evidence>
<dbReference type="InterPro" id="IPR012419">
    <property type="entry name" value="Cas1_AcylTrans_dom"/>
</dbReference>
<dbReference type="Pfam" id="PF07779">
    <property type="entry name" value="Cas1_AcylT"/>
    <property type="match status" value="1"/>
</dbReference>
<keyword evidence="11" id="KW-1185">Reference proteome</keyword>
<keyword evidence="6 8" id="KW-0472">Membrane</keyword>
<dbReference type="GO" id="GO:0016740">
    <property type="term" value="F:transferase activity"/>
    <property type="evidence" value="ECO:0007669"/>
    <property type="project" value="UniProtKB-KW"/>
</dbReference>
<protein>
    <submittedName>
        <fullName evidence="10">O-acetyltransferase family protein</fullName>
    </submittedName>
</protein>
<keyword evidence="3" id="KW-0808">Transferase</keyword>